<evidence type="ECO:0000259" key="3">
    <source>
        <dbReference type="Pfam" id="PF03816"/>
    </source>
</evidence>
<evidence type="ECO:0000313" key="4">
    <source>
        <dbReference type="EMBL" id="MEW9502275.1"/>
    </source>
</evidence>
<organism evidence="4 5">
    <name type="scientific">Jeotgalibacillus marinus</name>
    <dbReference type="NCBI Taxonomy" id="86667"/>
    <lineage>
        <taxon>Bacteria</taxon>
        <taxon>Bacillati</taxon>
        <taxon>Bacillota</taxon>
        <taxon>Bacilli</taxon>
        <taxon>Bacillales</taxon>
        <taxon>Caryophanaceae</taxon>
        <taxon>Jeotgalibacillus</taxon>
    </lineage>
</organism>
<dbReference type="Proteomes" id="UP001556040">
    <property type="component" value="Unassembled WGS sequence"/>
</dbReference>
<name>A0ABV3Q4J8_9BACL</name>
<dbReference type="EMBL" id="JBFMIA010000009">
    <property type="protein sequence ID" value="MEW9502275.1"/>
    <property type="molecule type" value="Genomic_DNA"/>
</dbReference>
<comment type="caution">
    <text evidence="4">The sequence shown here is derived from an EMBL/GenBank/DDBJ whole genome shotgun (WGS) entry which is preliminary data.</text>
</comment>
<feature type="region of interest" description="Disordered" evidence="2">
    <location>
        <begin position="326"/>
        <end position="353"/>
    </location>
</feature>
<comment type="similarity">
    <text evidence="1">Belongs to the LytR/CpsA/Psr (LCP) family.</text>
</comment>
<dbReference type="RefSeq" id="WP_367779768.1">
    <property type="nucleotide sequence ID" value="NZ_JBFMIA010000009.1"/>
</dbReference>
<dbReference type="InterPro" id="IPR050922">
    <property type="entry name" value="LytR/CpsA/Psr_CW_biosynth"/>
</dbReference>
<reference evidence="4 5" key="1">
    <citation type="journal article" date="1979" name="Int. J. Syst. Evol. Microbiol.">
        <title>Bacillus globisporus subsp. marinus subsp. nov.</title>
        <authorList>
            <person name="Liu H."/>
        </authorList>
    </citation>
    <scope>NUCLEOTIDE SEQUENCE [LARGE SCALE GENOMIC DNA]</scope>
    <source>
        <strain evidence="4 5">DSM 1297</strain>
    </source>
</reference>
<evidence type="ECO:0000256" key="2">
    <source>
        <dbReference type="SAM" id="MobiDB-lite"/>
    </source>
</evidence>
<proteinExistence type="inferred from homology"/>
<keyword evidence="5" id="KW-1185">Reference proteome</keyword>
<feature type="domain" description="Cell envelope-related transcriptional attenuator" evidence="3">
    <location>
        <begin position="99"/>
        <end position="246"/>
    </location>
</feature>
<dbReference type="PANTHER" id="PTHR33392:SF3">
    <property type="entry name" value="POLYISOPRENYL-TEICHOIC ACID--PEPTIDOGLYCAN TEICHOIC ACID TRANSFERASE TAGT"/>
    <property type="match status" value="1"/>
</dbReference>
<dbReference type="NCBIfam" id="TIGR00350">
    <property type="entry name" value="lytR_cpsA_psr"/>
    <property type="match status" value="1"/>
</dbReference>
<dbReference type="Gene3D" id="3.40.630.190">
    <property type="entry name" value="LCP protein"/>
    <property type="match status" value="1"/>
</dbReference>
<accession>A0ABV3Q4J8</accession>
<dbReference type="PANTHER" id="PTHR33392">
    <property type="entry name" value="POLYISOPRENYL-TEICHOIC ACID--PEPTIDOGLYCAN TEICHOIC ACID TRANSFERASE TAGU"/>
    <property type="match status" value="1"/>
</dbReference>
<gene>
    <name evidence="4" type="ORF">AB1471_10755</name>
</gene>
<feature type="compositionally biased region" description="Polar residues" evidence="2">
    <location>
        <begin position="329"/>
        <end position="353"/>
    </location>
</feature>
<protein>
    <submittedName>
        <fullName evidence="4">LCP family protein</fullName>
    </submittedName>
</protein>
<dbReference type="InterPro" id="IPR004474">
    <property type="entry name" value="LytR_CpsA_psr"/>
</dbReference>
<evidence type="ECO:0000256" key="1">
    <source>
        <dbReference type="ARBA" id="ARBA00006068"/>
    </source>
</evidence>
<dbReference type="Pfam" id="PF03816">
    <property type="entry name" value="LytR_cpsA_psr"/>
    <property type="match status" value="1"/>
</dbReference>
<sequence>MERKNYRKMIDRKKLKKRVLIFLVLPLFLLGTSTVVYATYLYKQAQSAVNKSYDDLNRNQSDIRDQMVDPATDDVSILFLGVDSSDSRESQGMTSDNSRTDAMVLATLNNEKKSVNLVSIPRDTLTYIPEVGYEDKIAHAHAFGGPQASMETVESLLDVPVDYYVRMNFNAFIDVVNSLDGVSIDVPFEFFEQDSSDKKDAIHLLPGMQTLDGEEALAFARTRYYDNDIERGKRQVELIEAIMDKSTSATSINKYSSVIQAVGQNLKTNLTFDEMKSFISYAVSSDLSVENLSFQGEDTSIDGIYYYQPDITEIWSLQETLKNHLGLNDTDSTSPSTDNENDVGISQSTQNDW</sequence>
<evidence type="ECO:0000313" key="5">
    <source>
        <dbReference type="Proteomes" id="UP001556040"/>
    </source>
</evidence>